<keyword evidence="1" id="KW-1133">Transmembrane helix</keyword>
<dbReference type="EMBL" id="QFVR01000009">
    <property type="protein sequence ID" value="PWI25357.1"/>
    <property type="molecule type" value="Genomic_DNA"/>
</dbReference>
<feature type="transmembrane region" description="Helical" evidence="1">
    <location>
        <begin position="149"/>
        <end position="175"/>
    </location>
</feature>
<accession>A0A2U3ALF8</accession>
<keyword evidence="3" id="KW-1185">Reference proteome</keyword>
<dbReference type="OrthoDB" id="9788195at2"/>
<dbReference type="Proteomes" id="UP000245938">
    <property type="component" value="Unassembled WGS sequence"/>
</dbReference>
<evidence type="ECO:0000313" key="2">
    <source>
        <dbReference type="EMBL" id="PWI25357.1"/>
    </source>
</evidence>
<feature type="transmembrane region" description="Helical" evidence="1">
    <location>
        <begin position="231"/>
        <end position="252"/>
    </location>
</feature>
<name>A0A2U3ALF8_9BACL</name>
<reference evidence="2 3" key="1">
    <citation type="submission" date="2018-05" db="EMBL/GenBank/DDBJ databases">
        <title>Kurthia sibirica genome sequence.</title>
        <authorList>
            <person name="Maclea K.S."/>
            <person name="Goen A.E."/>
        </authorList>
    </citation>
    <scope>NUCLEOTIDE SEQUENCE [LARGE SCALE GENOMIC DNA]</scope>
    <source>
        <strain evidence="2 3">ATCC 49154</strain>
    </source>
</reference>
<feature type="transmembrane region" description="Helical" evidence="1">
    <location>
        <begin position="124"/>
        <end position="143"/>
    </location>
</feature>
<dbReference type="AlphaFoldDB" id="A0A2U3ALF8"/>
<keyword evidence="1" id="KW-0472">Membrane</keyword>
<protein>
    <recommendedName>
        <fullName evidence="4">ABC transporter permease</fullName>
    </recommendedName>
</protein>
<sequence length="269" mass="30501">MEDNVMQGFKQELNFLTHVWKLNFLSAMEYRVNFIIQIVMMILNNALYFIFWIIFFETFTAVNGWDLSNMLLLFSIVTTGAGIAFIFFGNATRLSSLIEDGQMDYYITLPKNPLFYSISSRTSISAVGDVIFGVFIFFFLIEFNAHKLILWVICSILVAAILTAYVSILGTMAFWTGRAQVLSEQGINAIMTFAMYPSSIFNGYTRLILFTVIPAGFISEVPVSLLNEPNLISLSILCVFTVIICSFSYWLFGRGLKNYESGNLLNINM</sequence>
<dbReference type="PANTHER" id="PTHR36833">
    <property type="entry name" value="SLR0610 PROTEIN-RELATED"/>
    <property type="match status" value="1"/>
</dbReference>
<proteinExistence type="predicted"/>
<comment type="caution">
    <text evidence="2">The sequence shown here is derived from an EMBL/GenBank/DDBJ whole genome shotgun (WGS) entry which is preliminary data.</text>
</comment>
<gene>
    <name evidence="2" type="ORF">DEX24_08435</name>
</gene>
<dbReference type="InterPro" id="IPR010390">
    <property type="entry name" value="ABC-2_transporter-like"/>
</dbReference>
<evidence type="ECO:0000256" key="1">
    <source>
        <dbReference type="SAM" id="Phobius"/>
    </source>
</evidence>
<keyword evidence="1" id="KW-0812">Transmembrane</keyword>
<dbReference type="PANTHER" id="PTHR36833:SF1">
    <property type="entry name" value="INTEGRAL MEMBRANE TRANSPORT PROTEIN"/>
    <property type="match status" value="1"/>
</dbReference>
<evidence type="ECO:0000313" key="3">
    <source>
        <dbReference type="Proteomes" id="UP000245938"/>
    </source>
</evidence>
<feature type="transmembrane region" description="Helical" evidence="1">
    <location>
        <begin position="196"/>
        <end position="219"/>
    </location>
</feature>
<evidence type="ECO:0008006" key="4">
    <source>
        <dbReference type="Google" id="ProtNLM"/>
    </source>
</evidence>
<organism evidence="2 3">
    <name type="scientific">Kurthia sibirica</name>
    <dbReference type="NCBI Taxonomy" id="202750"/>
    <lineage>
        <taxon>Bacteria</taxon>
        <taxon>Bacillati</taxon>
        <taxon>Bacillota</taxon>
        <taxon>Bacilli</taxon>
        <taxon>Bacillales</taxon>
        <taxon>Caryophanaceae</taxon>
        <taxon>Kurthia</taxon>
    </lineage>
</organism>
<feature type="transmembrane region" description="Helical" evidence="1">
    <location>
        <begin position="67"/>
        <end position="88"/>
    </location>
</feature>
<dbReference type="Pfam" id="PF06182">
    <property type="entry name" value="ABC2_membrane_6"/>
    <property type="match status" value="1"/>
</dbReference>
<feature type="transmembrane region" description="Helical" evidence="1">
    <location>
        <begin position="34"/>
        <end position="55"/>
    </location>
</feature>